<dbReference type="CDD" id="cd20070">
    <property type="entry name" value="5TM_YidC_Alb3"/>
    <property type="match status" value="1"/>
</dbReference>
<dbReference type="PRINTS" id="PR00701">
    <property type="entry name" value="60KDINNERMP"/>
</dbReference>
<reference evidence="17 18" key="1">
    <citation type="submission" date="2019-01" db="EMBL/GenBank/DDBJ databases">
        <title>Insights into ecological role of a new deltaproteobacterial order Candidatus Sinidesulfobacterales (Sva0485) by metagenomics and metatranscriptomics.</title>
        <authorList>
            <person name="Tan S."/>
            <person name="Liu J."/>
            <person name="Fang Y."/>
            <person name="Hedlund B.P."/>
            <person name="Lian Z.H."/>
            <person name="Huang L.Y."/>
            <person name="Li J.T."/>
            <person name="Huang L.N."/>
            <person name="Li W.J."/>
            <person name="Jiang H.C."/>
            <person name="Dong H.L."/>
            <person name="Shu W.S."/>
        </authorList>
    </citation>
    <scope>NUCLEOTIDE SEQUENCE [LARGE SCALE GENOMIC DNA]</scope>
    <source>
        <strain evidence="17">AP3</strain>
    </source>
</reference>
<evidence type="ECO:0000256" key="6">
    <source>
        <dbReference type="ARBA" id="ARBA00022692"/>
    </source>
</evidence>
<dbReference type="GO" id="GO:0015031">
    <property type="term" value="P:protein transport"/>
    <property type="evidence" value="ECO:0007669"/>
    <property type="project" value="UniProtKB-KW"/>
</dbReference>
<feature type="region of interest" description="Disordered" evidence="14">
    <location>
        <begin position="33"/>
        <end position="54"/>
    </location>
</feature>
<accession>A0A519BDN1</accession>
<evidence type="ECO:0000256" key="4">
    <source>
        <dbReference type="ARBA" id="ARBA00022448"/>
    </source>
</evidence>
<evidence type="ECO:0000256" key="10">
    <source>
        <dbReference type="ARBA" id="ARBA00023186"/>
    </source>
</evidence>
<evidence type="ECO:0000256" key="7">
    <source>
        <dbReference type="ARBA" id="ARBA00022927"/>
    </source>
</evidence>
<keyword evidence="8 13" id="KW-1133">Transmembrane helix</keyword>
<dbReference type="GO" id="GO:0005886">
    <property type="term" value="C:plasma membrane"/>
    <property type="evidence" value="ECO:0007669"/>
    <property type="project" value="UniProtKB-SubCell"/>
</dbReference>
<feature type="compositionally biased region" description="Polar residues" evidence="14">
    <location>
        <begin position="33"/>
        <end position="48"/>
    </location>
</feature>
<comment type="similarity">
    <text evidence="2 13">Belongs to the OXA1/ALB3/YidC family. Type 1 subfamily.</text>
</comment>
<comment type="subunit">
    <text evidence="13">Interacts with the Sec translocase complex via SecD. Specifically interacts with transmembrane segments of nascent integral membrane proteins during membrane integration.</text>
</comment>
<dbReference type="EMBL" id="SGBD01000001">
    <property type="protein sequence ID" value="RZD15384.1"/>
    <property type="molecule type" value="Genomic_DNA"/>
</dbReference>
<feature type="transmembrane region" description="Helical" evidence="13">
    <location>
        <begin position="405"/>
        <end position="426"/>
    </location>
</feature>
<evidence type="ECO:0000256" key="8">
    <source>
        <dbReference type="ARBA" id="ARBA00022989"/>
    </source>
</evidence>
<evidence type="ECO:0000259" key="15">
    <source>
        <dbReference type="Pfam" id="PF02096"/>
    </source>
</evidence>
<keyword evidence="10 13" id="KW-0143">Chaperone</keyword>
<dbReference type="InterPro" id="IPR047196">
    <property type="entry name" value="YidC_ALB_C"/>
</dbReference>
<evidence type="ECO:0000256" key="11">
    <source>
        <dbReference type="ARBA" id="ARBA00033245"/>
    </source>
</evidence>
<dbReference type="NCBIfam" id="TIGR03593">
    <property type="entry name" value="yidC_nterm"/>
    <property type="match status" value="1"/>
</dbReference>
<gene>
    <name evidence="13" type="primary">yidC</name>
    <name evidence="17" type="ORF">EVJ47_03685</name>
</gene>
<dbReference type="Proteomes" id="UP000320813">
    <property type="component" value="Unassembled WGS sequence"/>
</dbReference>
<feature type="transmembrane region" description="Helical" evidence="13">
    <location>
        <begin position="475"/>
        <end position="498"/>
    </location>
</feature>
<evidence type="ECO:0000256" key="2">
    <source>
        <dbReference type="ARBA" id="ARBA00010527"/>
    </source>
</evidence>
<dbReference type="PANTHER" id="PTHR12428">
    <property type="entry name" value="OXA1"/>
    <property type="match status" value="1"/>
</dbReference>
<comment type="subcellular location">
    <subcellularLocation>
        <location evidence="1">Cell inner membrane</location>
        <topology evidence="1">Multi-pass membrane protein</topology>
    </subcellularLocation>
    <subcellularLocation>
        <location evidence="13">Cell membrane</location>
        <topology evidence="13">Multi-pass membrane protein</topology>
    </subcellularLocation>
</comment>
<evidence type="ECO:0000256" key="12">
    <source>
        <dbReference type="ARBA" id="ARBA00033342"/>
    </source>
</evidence>
<evidence type="ECO:0000313" key="17">
    <source>
        <dbReference type="EMBL" id="RZD15384.1"/>
    </source>
</evidence>
<evidence type="ECO:0000313" key="18">
    <source>
        <dbReference type="Proteomes" id="UP000320813"/>
    </source>
</evidence>
<dbReference type="Pfam" id="PF02096">
    <property type="entry name" value="60KD_IMP"/>
    <property type="match status" value="1"/>
</dbReference>
<comment type="caution">
    <text evidence="17">The sequence shown here is derived from an EMBL/GenBank/DDBJ whole genome shotgun (WGS) entry which is preliminary data.</text>
</comment>
<dbReference type="PRINTS" id="PR01900">
    <property type="entry name" value="YIDCPROTEIN"/>
</dbReference>
<dbReference type="InterPro" id="IPR028055">
    <property type="entry name" value="YidC/Oxa/ALB_C"/>
</dbReference>
<dbReference type="InterPro" id="IPR019998">
    <property type="entry name" value="Membr_insert_YidC"/>
</dbReference>
<dbReference type="CDD" id="cd19961">
    <property type="entry name" value="EcYidC-like_peri"/>
    <property type="match status" value="1"/>
</dbReference>
<proteinExistence type="inferred from homology"/>
<feature type="transmembrane region" description="Helical" evidence="13">
    <location>
        <begin position="6"/>
        <end position="22"/>
    </location>
</feature>
<dbReference type="HAMAP" id="MF_01810">
    <property type="entry name" value="YidC_type1"/>
    <property type="match status" value="1"/>
</dbReference>
<evidence type="ECO:0000256" key="14">
    <source>
        <dbReference type="SAM" id="MobiDB-lite"/>
    </source>
</evidence>
<evidence type="ECO:0000256" key="3">
    <source>
        <dbReference type="ARBA" id="ARBA00015325"/>
    </source>
</evidence>
<evidence type="ECO:0000256" key="9">
    <source>
        <dbReference type="ARBA" id="ARBA00023136"/>
    </source>
</evidence>
<name>A0A519BDN1_9DELT</name>
<feature type="domain" description="Membrane insertase YidC/Oxa/ALB C-terminal" evidence="15">
    <location>
        <begin position="336"/>
        <end position="514"/>
    </location>
</feature>
<sequence>MEKRIIIASILSVILILAWGYLMPHTGQNKAAVTKPGATSSKITQAQTKEPVVEKNAPSKSKKLIAVSKSVQSIKSVSYKGDKIYAMFNIPDGAVSKLNLLNYSYTEKNLENKVNLANTQKTAQIINFIPQNAQSSLKLVNIKKEKDSIKFFYDINNKIILVKDYKFLNGKYLLTNDISIKNLTNKPIIFKGHYVLSATLKPVSKNLNYINFSPVIYINKGSVTPDTTQTTKYKGDISFAGFNSKYFMLAAVSPGNTVSVKKTGEIISFIIPKTVLVSPKKTADISLNVYGGPKKLSLLTPLGHSLNSTLDFGFFGFFSIILLHVLEFFYGFVHNYGLAIILLVLAIRIVFYPLTYTGFKSMKQMQKLTPKINELRERYKDNKTELNKKIMELYKESRVNPFGGCLPMILQIPVFYGLYMTLLMSIQLRNAPFVFWIHNLSIQDPYYILPVLMGLTMLISQKMNPVIGDPTQAKIMLILPIVFTFVFIHFPAGLLLYWTVNNILTIAQQYIINRKFA</sequence>
<evidence type="ECO:0000256" key="1">
    <source>
        <dbReference type="ARBA" id="ARBA00004429"/>
    </source>
</evidence>
<keyword evidence="7 13" id="KW-0653">Protein transport</keyword>
<dbReference type="Pfam" id="PF14849">
    <property type="entry name" value="YidC_periplas"/>
    <property type="match status" value="1"/>
</dbReference>
<evidence type="ECO:0000256" key="5">
    <source>
        <dbReference type="ARBA" id="ARBA00022475"/>
    </source>
</evidence>
<feature type="transmembrane region" description="Helical" evidence="13">
    <location>
        <begin position="336"/>
        <end position="359"/>
    </location>
</feature>
<organism evidence="17 18">
    <name type="scientific">Candidatus Acidulodesulfobacterium ferriphilum</name>
    <dbReference type="NCBI Taxonomy" id="2597223"/>
    <lineage>
        <taxon>Bacteria</taxon>
        <taxon>Deltaproteobacteria</taxon>
        <taxon>Candidatus Acidulodesulfobacterales</taxon>
        <taxon>Candidatus Acidulodesulfobacterium</taxon>
    </lineage>
</organism>
<keyword evidence="6 13" id="KW-0812">Transmembrane</keyword>
<protein>
    <recommendedName>
        <fullName evidence="3 13">Membrane protein insertase YidC</fullName>
    </recommendedName>
    <alternativeName>
        <fullName evidence="12 13">Foldase YidC</fullName>
    </alternativeName>
    <alternativeName>
        <fullName evidence="11 13">Membrane integrase YidC</fullName>
    </alternativeName>
    <alternativeName>
        <fullName evidence="13">Membrane protein YidC</fullName>
    </alternativeName>
</protein>
<comment type="function">
    <text evidence="13">Required for the insertion and/or proper folding and/or complex formation of integral membrane proteins into the membrane. Involved in integration of membrane proteins that insert both dependently and independently of the Sec translocase complex, as well as at least some lipoproteins. Aids folding of multispanning membrane proteins.</text>
</comment>
<dbReference type="NCBIfam" id="TIGR03592">
    <property type="entry name" value="yidC_oxa1_cterm"/>
    <property type="match status" value="1"/>
</dbReference>
<dbReference type="GO" id="GO:0032977">
    <property type="term" value="F:membrane insertase activity"/>
    <property type="evidence" value="ECO:0007669"/>
    <property type="project" value="InterPro"/>
</dbReference>
<dbReference type="InterPro" id="IPR038221">
    <property type="entry name" value="YidC_periplasmic_sf"/>
</dbReference>
<evidence type="ECO:0000259" key="16">
    <source>
        <dbReference type="Pfam" id="PF14849"/>
    </source>
</evidence>
<dbReference type="GO" id="GO:0051205">
    <property type="term" value="P:protein insertion into membrane"/>
    <property type="evidence" value="ECO:0007669"/>
    <property type="project" value="TreeGrafter"/>
</dbReference>
<feature type="domain" description="Membrane insertase YidC N-terminal" evidence="16">
    <location>
        <begin position="82"/>
        <end position="322"/>
    </location>
</feature>
<keyword evidence="9 13" id="KW-0472">Membrane</keyword>
<dbReference type="AlphaFoldDB" id="A0A519BDN1"/>
<keyword evidence="5 13" id="KW-1003">Cell membrane</keyword>
<dbReference type="InterPro" id="IPR001708">
    <property type="entry name" value="YidC/ALB3/OXA1/COX18"/>
</dbReference>
<evidence type="ECO:0000256" key="13">
    <source>
        <dbReference type="HAMAP-Rule" id="MF_01810"/>
    </source>
</evidence>
<feature type="transmembrane region" description="Helical" evidence="13">
    <location>
        <begin position="312"/>
        <end position="330"/>
    </location>
</feature>
<dbReference type="PANTHER" id="PTHR12428:SF65">
    <property type="entry name" value="CYTOCHROME C OXIDASE ASSEMBLY PROTEIN COX18, MITOCHONDRIAL"/>
    <property type="match status" value="1"/>
</dbReference>
<dbReference type="InterPro" id="IPR028053">
    <property type="entry name" value="Membr_insert_YidC_N"/>
</dbReference>
<keyword evidence="4 13" id="KW-0813">Transport</keyword>
<dbReference type="Gene3D" id="2.70.98.90">
    <property type="match status" value="1"/>
</dbReference>